<organism evidence="3 4">
    <name type="scientific">Phialocephala subalpina</name>
    <dbReference type="NCBI Taxonomy" id="576137"/>
    <lineage>
        <taxon>Eukaryota</taxon>
        <taxon>Fungi</taxon>
        <taxon>Dikarya</taxon>
        <taxon>Ascomycota</taxon>
        <taxon>Pezizomycotina</taxon>
        <taxon>Leotiomycetes</taxon>
        <taxon>Helotiales</taxon>
        <taxon>Mollisiaceae</taxon>
        <taxon>Phialocephala</taxon>
        <taxon>Phialocephala fortinii species complex</taxon>
    </lineage>
</organism>
<keyword evidence="4" id="KW-1185">Reference proteome</keyword>
<feature type="transmembrane region" description="Helical" evidence="2">
    <location>
        <begin position="579"/>
        <end position="602"/>
    </location>
</feature>
<evidence type="ECO:0000313" key="4">
    <source>
        <dbReference type="Proteomes" id="UP000184330"/>
    </source>
</evidence>
<evidence type="ECO:0000256" key="1">
    <source>
        <dbReference type="SAM" id="MobiDB-lite"/>
    </source>
</evidence>
<reference evidence="3 4" key="1">
    <citation type="submission" date="2016-03" db="EMBL/GenBank/DDBJ databases">
        <authorList>
            <person name="Ploux O."/>
        </authorList>
    </citation>
    <scope>NUCLEOTIDE SEQUENCE [LARGE SCALE GENOMIC DNA]</scope>
    <source>
        <strain evidence="3 4">UAMH 11012</strain>
    </source>
</reference>
<feature type="transmembrane region" description="Helical" evidence="2">
    <location>
        <begin position="210"/>
        <end position="231"/>
    </location>
</feature>
<dbReference type="STRING" id="576137.A0A1L7XI93"/>
<protein>
    <submittedName>
        <fullName evidence="3">Uncharacterized protein</fullName>
    </submittedName>
</protein>
<dbReference type="OrthoDB" id="3344043at2759"/>
<dbReference type="Proteomes" id="UP000184330">
    <property type="component" value="Unassembled WGS sequence"/>
</dbReference>
<keyword evidence="2" id="KW-0812">Transmembrane</keyword>
<dbReference type="EMBL" id="FJOG01000028">
    <property type="protein sequence ID" value="CZR64753.1"/>
    <property type="molecule type" value="Genomic_DNA"/>
</dbReference>
<proteinExistence type="predicted"/>
<feature type="region of interest" description="Disordered" evidence="1">
    <location>
        <begin position="24"/>
        <end position="56"/>
    </location>
</feature>
<dbReference type="AlphaFoldDB" id="A0A1L7XI93"/>
<feature type="transmembrane region" description="Helical" evidence="2">
    <location>
        <begin position="136"/>
        <end position="160"/>
    </location>
</feature>
<evidence type="ECO:0000256" key="2">
    <source>
        <dbReference type="SAM" id="Phobius"/>
    </source>
</evidence>
<evidence type="ECO:0000313" key="3">
    <source>
        <dbReference type="EMBL" id="CZR64753.1"/>
    </source>
</evidence>
<name>A0A1L7XI93_9HELO</name>
<sequence>MASLEAPAQLNVRDRRSVAYEAVAEVDNGNPRVEPLPDEGRENEQEVEKDRKRRKERKESFDKAVSDIVLAACLIVLLTVVISAVFIGIVFHFRVAVPSDAPSQASSFHSPTLVNNTQSIDTALFVDIDAARLVTIASWTSTAVSFIPPWVMLLFSYPVARHFLQGDRKKLPTSFQLRLIIELCTGDYGSLWSWFLYKAPRSKRNRRNPLMAMAAGLLLLCLVLGLCIVLADTWLHLTTTTVLLQETILVTDIPTNFSRSLTPSCARNAFGCTAHIPTYYDFPQGLIYNVSNAYNTLFNLSADTRILSTTANGQIFSFYASAGIPDNVTYRASTFALNTQCSAITRACNMTAQHACTPCESQTGDQQILPFNCSANFTGDMTGKMEYPVHPAFYNSTLTDSNFFLTYFNDAALTNNTFPTMVVSDNITYFISTNPSYFAAGANVAVDPALMSDPNIVILNVSATGAFLLECSSQVLQMTYTFSSDSGVTDIEVSPASNDIILAITNPFLIPASTGMDSLIVQTRQAGLQSTMSGLTSTFARAYSHTVLSMGVGAVAATPALQESTQAIRQVTRMAKAPFFTLIALNCLYAVLGIVLAVVALASKPKVVKPLQARLSVTGLMAALFEGKRAEEDVHNMNQLFEENNGWGAVQKIAIVPSETGGWRFEKVWGT</sequence>
<keyword evidence="2" id="KW-1133">Transmembrane helix</keyword>
<keyword evidence="2" id="KW-0472">Membrane</keyword>
<gene>
    <name evidence="3" type="ORF">PAC_14652</name>
</gene>
<feature type="compositionally biased region" description="Basic and acidic residues" evidence="1">
    <location>
        <begin position="38"/>
        <end position="50"/>
    </location>
</feature>
<feature type="transmembrane region" description="Helical" evidence="2">
    <location>
        <begin position="64"/>
        <end position="93"/>
    </location>
</feature>
<accession>A0A1L7XI93</accession>